<evidence type="ECO:0000256" key="4">
    <source>
        <dbReference type="ARBA" id="ARBA00022691"/>
    </source>
</evidence>
<dbReference type="InterPro" id="IPR029063">
    <property type="entry name" value="SAM-dependent_MTases_sf"/>
</dbReference>
<dbReference type="Proteomes" id="UP000824782">
    <property type="component" value="Unassembled WGS sequence"/>
</dbReference>
<dbReference type="InterPro" id="IPR000940">
    <property type="entry name" value="NNMT_TEMT_trans"/>
</dbReference>
<dbReference type="Gene3D" id="3.40.50.150">
    <property type="entry name" value="Vaccinia Virus protein VP39"/>
    <property type="match status" value="1"/>
</dbReference>
<dbReference type="GO" id="GO:0032259">
    <property type="term" value="P:methylation"/>
    <property type="evidence" value="ECO:0007669"/>
    <property type="project" value="UniProtKB-KW"/>
</dbReference>
<dbReference type="Pfam" id="PF01234">
    <property type="entry name" value="NNMT_PNMT_TEMT"/>
    <property type="match status" value="1"/>
</dbReference>
<evidence type="ECO:0000313" key="5">
    <source>
        <dbReference type="EMBL" id="KAG8543342.1"/>
    </source>
</evidence>
<dbReference type="EMBL" id="WNYA01003539">
    <property type="protein sequence ID" value="KAG8543342.1"/>
    <property type="molecule type" value="Genomic_DNA"/>
</dbReference>
<dbReference type="AlphaFoldDB" id="A0AAV6Z157"/>
<protein>
    <submittedName>
        <fullName evidence="5">Uncharacterized protein</fullName>
    </submittedName>
</protein>
<comment type="caution">
    <text evidence="5">The sequence shown here is derived from an EMBL/GenBank/DDBJ whole genome shotgun (WGS) entry which is preliminary data.</text>
</comment>
<evidence type="ECO:0000256" key="2">
    <source>
        <dbReference type="ARBA" id="ARBA00022603"/>
    </source>
</evidence>
<dbReference type="GO" id="GO:0008170">
    <property type="term" value="F:N-methyltransferase activity"/>
    <property type="evidence" value="ECO:0007669"/>
    <property type="project" value="TreeGrafter"/>
</dbReference>
<sequence length="205" mass="23352">MPDIPEKRRTCRGRWALEGHGKEGLLIDLSIGCLVDHLYTANKYFKDIIVLKARERDFKDMKILVDTGKLHVQKEGNSDHGKPTIQSLLKIDPEKENMTQPKTLPPADAVISAGLLDVISKDEKDYKRYLRKFLRLLKTGGHLLLFGALNATYIKVGEEKLNVFKYTEDFVRKALTAENFIIEDLTTVDTSHVKRVICITANKEE</sequence>
<gene>
    <name evidence="5" type="ORF">GDO81_024881</name>
</gene>
<comment type="similarity">
    <text evidence="1">Belongs to the class I-like SAM-binding methyltransferase superfamily. NNMT/PNMT/TEMT family.</text>
</comment>
<proteinExistence type="inferred from homology"/>
<keyword evidence="4" id="KW-0949">S-adenosyl-L-methionine</keyword>
<dbReference type="PANTHER" id="PTHR10867:SF44">
    <property type="entry name" value="NICOTINAMIDE N-METHYLTRANSFERASE ISOFORM X2"/>
    <property type="match status" value="1"/>
</dbReference>
<dbReference type="GO" id="GO:0005829">
    <property type="term" value="C:cytosol"/>
    <property type="evidence" value="ECO:0007669"/>
    <property type="project" value="TreeGrafter"/>
</dbReference>
<dbReference type="SUPFAM" id="SSF53335">
    <property type="entry name" value="S-adenosyl-L-methionine-dependent methyltransferases"/>
    <property type="match status" value="1"/>
</dbReference>
<name>A0AAV6Z157_ENGPU</name>
<evidence type="ECO:0000256" key="3">
    <source>
        <dbReference type="ARBA" id="ARBA00022679"/>
    </source>
</evidence>
<accession>A0AAV6Z157</accession>
<keyword evidence="6" id="KW-1185">Reference proteome</keyword>
<evidence type="ECO:0000313" key="6">
    <source>
        <dbReference type="Proteomes" id="UP000824782"/>
    </source>
</evidence>
<keyword evidence="2" id="KW-0489">Methyltransferase</keyword>
<dbReference type="PANTHER" id="PTHR10867">
    <property type="entry name" value="NNMT/PNMT/TEMT FAMILY MEMBER"/>
    <property type="match status" value="1"/>
</dbReference>
<dbReference type="PROSITE" id="PS51681">
    <property type="entry name" value="SAM_MT_NNMT_PNMT_TEMT"/>
    <property type="match status" value="1"/>
</dbReference>
<evidence type="ECO:0000256" key="1">
    <source>
        <dbReference type="ARBA" id="ARBA00007996"/>
    </source>
</evidence>
<organism evidence="5 6">
    <name type="scientific">Engystomops pustulosus</name>
    <name type="common">Tungara frog</name>
    <name type="synonym">Physalaemus pustulosus</name>
    <dbReference type="NCBI Taxonomy" id="76066"/>
    <lineage>
        <taxon>Eukaryota</taxon>
        <taxon>Metazoa</taxon>
        <taxon>Chordata</taxon>
        <taxon>Craniata</taxon>
        <taxon>Vertebrata</taxon>
        <taxon>Euteleostomi</taxon>
        <taxon>Amphibia</taxon>
        <taxon>Batrachia</taxon>
        <taxon>Anura</taxon>
        <taxon>Neobatrachia</taxon>
        <taxon>Hyloidea</taxon>
        <taxon>Leptodactylidae</taxon>
        <taxon>Leiuperinae</taxon>
        <taxon>Engystomops</taxon>
    </lineage>
</organism>
<reference evidence="5" key="1">
    <citation type="thesis" date="2020" institute="ProQuest LLC" country="789 East Eisenhower Parkway, Ann Arbor, MI, USA">
        <title>Comparative Genomics and Chromosome Evolution.</title>
        <authorList>
            <person name="Mudd A.B."/>
        </authorList>
    </citation>
    <scope>NUCLEOTIDE SEQUENCE</scope>
    <source>
        <strain evidence="5">237g6f4</strain>
        <tissue evidence="5">Blood</tissue>
    </source>
</reference>
<keyword evidence="3" id="KW-0808">Transferase</keyword>